<sequence>MDTDLKSTIPVLALDSAQKADQHLKEFIKDLFQQPSIQQAVFTFPVDNTDPLSLLSSVYKQEGFCYYWEQPSKQFSIVAGESLIKLSSAGTDRFSDIQEQQQEVISSTATFSALSHPCAGLMFLGGFSFFDEMQQPLWDSFEAASLVVPKWLIVQDSEHTLLTLTFHLDTFDNPDELHQEVIRRIENVPDKKQSFNSENNSPRDSEYKNNRSFPESSPNYKEWETSVNRSVDFIDEQKFQKIVLARQISVPYESKQSAVRFISRLREQYPNCSCFLVRQDEDHTFLGATPEKLASFKDGKLFTEALAGSIQRGQTPEEDSALAQNLSFSSKNQKEHQFVVRDIEQRLKSLAHTVYREEQPKVKKLSNVQHLYTPIRADLKPDVNVMSVLQQLHPTPAVGGYPWEEAAPHIKEFENFDRGWYAGPIGWLNGSGNGEFAVAIRSGLLNGTHAHFFAGCGIVADSDAQSEWEETNLKLRPMLSAFEYD</sequence>
<gene>
    <name evidence="8" type="ORF">LQ318_01805</name>
</gene>
<proteinExistence type="inferred from homology"/>
<evidence type="ECO:0000256" key="2">
    <source>
        <dbReference type="ARBA" id="ARBA00005297"/>
    </source>
</evidence>
<dbReference type="InterPro" id="IPR005801">
    <property type="entry name" value="ADC_synthase"/>
</dbReference>
<dbReference type="PANTHER" id="PTHR42839">
    <property type="entry name" value="ISOCHORISMATE SYNTHASE ENTC"/>
    <property type="match status" value="1"/>
</dbReference>
<dbReference type="Pfam" id="PF00425">
    <property type="entry name" value="Chorismate_bind"/>
    <property type="match status" value="1"/>
</dbReference>
<dbReference type="Gene3D" id="3.60.120.10">
    <property type="entry name" value="Anthranilate synthase"/>
    <property type="match status" value="1"/>
</dbReference>
<dbReference type="RefSeq" id="WP_265786997.1">
    <property type="nucleotide sequence ID" value="NZ_BAABRS010000001.1"/>
</dbReference>
<dbReference type="SUPFAM" id="SSF56322">
    <property type="entry name" value="ADC synthase"/>
    <property type="match status" value="1"/>
</dbReference>
<evidence type="ECO:0000313" key="8">
    <source>
        <dbReference type="EMBL" id="MCW9711626.1"/>
    </source>
</evidence>
<dbReference type="GO" id="GO:0008909">
    <property type="term" value="F:isochorismate synthase activity"/>
    <property type="evidence" value="ECO:0007669"/>
    <property type="project" value="UniProtKB-EC"/>
</dbReference>
<dbReference type="InterPro" id="IPR015890">
    <property type="entry name" value="Chorismate_C"/>
</dbReference>
<protein>
    <recommendedName>
        <fullName evidence="3">isochorismate synthase</fullName>
        <ecNumber evidence="3">5.4.4.2</ecNumber>
    </recommendedName>
    <alternativeName>
        <fullName evidence="5">Isochorismate mutase</fullName>
    </alternativeName>
</protein>
<comment type="caution">
    <text evidence="8">The sequence shown here is derived from an EMBL/GenBank/DDBJ whole genome shotgun (WGS) entry which is preliminary data.</text>
</comment>
<organism evidence="8 9">
    <name type="scientific">Fodinibius salicampi</name>
    <dbReference type="NCBI Taxonomy" id="1920655"/>
    <lineage>
        <taxon>Bacteria</taxon>
        <taxon>Pseudomonadati</taxon>
        <taxon>Balneolota</taxon>
        <taxon>Balneolia</taxon>
        <taxon>Balneolales</taxon>
        <taxon>Balneolaceae</taxon>
        <taxon>Fodinibius</taxon>
    </lineage>
</organism>
<dbReference type="EC" id="5.4.4.2" evidence="3"/>
<evidence type="ECO:0000259" key="7">
    <source>
        <dbReference type="Pfam" id="PF00425"/>
    </source>
</evidence>
<dbReference type="NCBIfam" id="TIGR00543">
    <property type="entry name" value="isochor_syn"/>
    <property type="match status" value="1"/>
</dbReference>
<evidence type="ECO:0000256" key="5">
    <source>
        <dbReference type="ARBA" id="ARBA00041564"/>
    </source>
</evidence>
<dbReference type="EMBL" id="JAJNDC010000001">
    <property type="protein sequence ID" value="MCW9711626.1"/>
    <property type="molecule type" value="Genomic_DNA"/>
</dbReference>
<feature type="region of interest" description="Disordered" evidence="6">
    <location>
        <begin position="188"/>
        <end position="219"/>
    </location>
</feature>
<name>A0ABT3PUU1_9BACT</name>
<accession>A0ABT3PUU1</accession>
<keyword evidence="9" id="KW-1185">Reference proteome</keyword>
<feature type="domain" description="Chorismate-utilising enzyme C-terminal" evidence="7">
    <location>
        <begin position="221"/>
        <end position="474"/>
    </location>
</feature>
<keyword evidence="4 8" id="KW-0413">Isomerase</keyword>
<evidence type="ECO:0000256" key="1">
    <source>
        <dbReference type="ARBA" id="ARBA00000799"/>
    </source>
</evidence>
<dbReference type="PANTHER" id="PTHR42839:SF2">
    <property type="entry name" value="ISOCHORISMATE SYNTHASE ENTC"/>
    <property type="match status" value="1"/>
</dbReference>
<evidence type="ECO:0000256" key="3">
    <source>
        <dbReference type="ARBA" id="ARBA00012824"/>
    </source>
</evidence>
<feature type="compositionally biased region" description="Polar residues" evidence="6">
    <location>
        <begin position="210"/>
        <end position="219"/>
    </location>
</feature>
<evidence type="ECO:0000313" key="9">
    <source>
        <dbReference type="Proteomes" id="UP001207337"/>
    </source>
</evidence>
<comment type="similarity">
    <text evidence="2">Belongs to the isochorismate synthase family.</text>
</comment>
<dbReference type="InterPro" id="IPR004561">
    <property type="entry name" value="IsoChor_synthase"/>
</dbReference>
<dbReference type="Proteomes" id="UP001207337">
    <property type="component" value="Unassembled WGS sequence"/>
</dbReference>
<evidence type="ECO:0000256" key="6">
    <source>
        <dbReference type="SAM" id="MobiDB-lite"/>
    </source>
</evidence>
<comment type="catalytic activity">
    <reaction evidence="1">
        <text>chorismate = isochorismate</text>
        <dbReference type="Rhea" id="RHEA:18985"/>
        <dbReference type="ChEBI" id="CHEBI:29748"/>
        <dbReference type="ChEBI" id="CHEBI:29780"/>
        <dbReference type="EC" id="5.4.4.2"/>
    </reaction>
</comment>
<reference evidence="8 9" key="1">
    <citation type="submission" date="2021-11" db="EMBL/GenBank/DDBJ databases">
        <title>Aliifidinibius sp. nov., a new bacterium isolated from saline soil.</title>
        <authorList>
            <person name="Galisteo C."/>
            <person name="De La Haba R."/>
            <person name="Sanchez-Porro C."/>
            <person name="Ventosa A."/>
        </authorList>
    </citation>
    <scope>NUCLEOTIDE SEQUENCE [LARGE SCALE GENOMIC DNA]</scope>
    <source>
        <strain evidence="8 9">KACC 190600</strain>
    </source>
</reference>
<evidence type="ECO:0000256" key="4">
    <source>
        <dbReference type="ARBA" id="ARBA00023235"/>
    </source>
</evidence>